<dbReference type="HAMAP" id="MF_00071">
    <property type="entry name" value="LepA"/>
    <property type="match status" value="1"/>
</dbReference>
<name>A0A1Y3AZG4_EURMA</name>
<dbReference type="PANTHER" id="PTHR43512:SF7">
    <property type="entry name" value="TRANSLATION FACTOR GUF1, MITOCHONDRIAL"/>
    <property type="match status" value="1"/>
</dbReference>
<dbReference type="InterPro" id="IPR009000">
    <property type="entry name" value="Transl_B-barrel_sf"/>
</dbReference>
<comment type="caution">
    <text evidence="7">The sequence shown here is derived from an EMBL/GenBank/DDBJ whole genome shotgun (WGS) entry which is preliminary data.</text>
</comment>
<dbReference type="InterPro" id="IPR035654">
    <property type="entry name" value="LepA_IV"/>
</dbReference>
<dbReference type="GO" id="GO:0016787">
    <property type="term" value="F:hydrolase activity"/>
    <property type="evidence" value="ECO:0007669"/>
    <property type="project" value="UniProtKB-KW"/>
</dbReference>
<dbReference type="PANTHER" id="PTHR43512">
    <property type="entry name" value="TRANSLATION FACTOR GUF1-RELATED"/>
    <property type="match status" value="1"/>
</dbReference>
<dbReference type="Gene3D" id="2.40.30.10">
    <property type="entry name" value="Translation factors"/>
    <property type="match status" value="1"/>
</dbReference>
<proteinExistence type="inferred from homology"/>
<dbReference type="GO" id="GO:0045727">
    <property type="term" value="P:positive regulation of translation"/>
    <property type="evidence" value="ECO:0007669"/>
    <property type="project" value="TreeGrafter"/>
</dbReference>
<dbReference type="InterPro" id="IPR013842">
    <property type="entry name" value="LepA_CTD"/>
</dbReference>
<accession>A0A1Y3AZG4</accession>
<dbReference type="Proteomes" id="UP000194236">
    <property type="component" value="Unassembled WGS sequence"/>
</dbReference>
<dbReference type="EMBL" id="MUJZ01052741">
    <property type="protein sequence ID" value="OTF73194.1"/>
    <property type="molecule type" value="Genomic_DNA"/>
</dbReference>
<sequence>NADIESVSDQLKKLFEFNRDEIIKVSAKTGDGVEQVLNAIIERLPPPPSKNTSGEQLKAVVFDSWYEKFKGIILLIRIIDGQIKVGDQIVFNTKPNKVHTVKELNILHPYQIPVAGDPDGTLYTGQVGVLVANIHDNDDISIGDLLVRNDDDGLKILNDHKQSKTKSLRSTPMVYASIYPCEKSSFLELNKSLQKLLLNDSSVQMSKESHPVLGNGFKLGFLGLLHMEVFCQRLDDEFDAPVVVTAPSVPYKIKIHGEKNIKLYKTDELLITNASQLPNPQIITKYYEPWIKGTIITPDNFLNPITGLCMERRGEQINSQYIDNNRLILEYRFPLSEVIIDFNDHLKSISSGYASFDYEDDGYEEADLVKLDFRLNDKPVDELSMLVHAKRARSYGRSICDKLQEHLNRQQFKIKIQALVNSKVLARTNIQAYRKDVTAKLYGGDQTRRTKLLERQKEGKRRMRMVGNVEIDPETFINVLKR</sequence>
<keyword evidence="2" id="KW-0547">Nucleotide-binding</keyword>
<dbReference type="SUPFAM" id="SSF50447">
    <property type="entry name" value="Translation proteins"/>
    <property type="match status" value="1"/>
</dbReference>
<dbReference type="GO" id="GO:0005525">
    <property type="term" value="F:GTP binding"/>
    <property type="evidence" value="ECO:0007669"/>
    <property type="project" value="UniProtKB-KW"/>
</dbReference>
<dbReference type="Pfam" id="PF00679">
    <property type="entry name" value="EFG_C"/>
    <property type="match status" value="1"/>
</dbReference>
<feature type="domain" description="Elongation factor EFG" evidence="5">
    <location>
        <begin position="286"/>
        <end position="371"/>
    </location>
</feature>
<protein>
    <submittedName>
        <fullName evidence="7">Translation factor GUF1, mitochondrial-like protein</fullName>
    </submittedName>
</protein>
<evidence type="ECO:0000259" key="5">
    <source>
        <dbReference type="Pfam" id="PF00679"/>
    </source>
</evidence>
<evidence type="ECO:0000259" key="6">
    <source>
        <dbReference type="Pfam" id="PF06421"/>
    </source>
</evidence>
<dbReference type="Gene3D" id="3.40.50.300">
    <property type="entry name" value="P-loop containing nucleotide triphosphate hydrolases"/>
    <property type="match status" value="1"/>
</dbReference>
<dbReference type="FunFam" id="3.30.70.2570:FF:000001">
    <property type="entry name" value="Translation factor GUF1, mitochondrial"/>
    <property type="match status" value="1"/>
</dbReference>
<keyword evidence="3" id="KW-0378">Hydrolase</keyword>
<evidence type="ECO:0000313" key="7">
    <source>
        <dbReference type="EMBL" id="OTF73194.1"/>
    </source>
</evidence>
<dbReference type="FunFam" id="3.30.70.240:FF:000007">
    <property type="entry name" value="Translation factor GUF1, mitochondrial"/>
    <property type="match status" value="1"/>
</dbReference>
<dbReference type="InterPro" id="IPR027417">
    <property type="entry name" value="P-loop_NTPase"/>
</dbReference>
<dbReference type="Gene3D" id="3.30.70.870">
    <property type="entry name" value="Elongation Factor G (Translational Gtpase), domain 3"/>
    <property type="match status" value="1"/>
</dbReference>
<evidence type="ECO:0000256" key="4">
    <source>
        <dbReference type="ARBA" id="ARBA00023134"/>
    </source>
</evidence>
<keyword evidence="4" id="KW-0342">GTP-binding</keyword>
<dbReference type="GO" id="GO:0097177">
    <property type="term" value="F:mitochondrial ribosome binding"/>
    <property type="evidence" value="ECO:0007669"/>
    <property type="project" value="TreeGrafter"/>
</dbReference>
<evidence type="ECO:0000256" key="2">
    <source>
        <dbReference type="ARBA" id="ARBA00022741"/>
    </source>
</evidence>
<evidence type="ECO:0000256" key="1">
    <source>
        <dbReference type="ARBA" id="ARBA00005454"/>
    </source>
</evidence>
<dbReference type="InterPro" id="IPR006297">
    <property type="entry name" value="EF-4"/>
</dbReference>
<feature type="domain" description="GTP-binding protein LepA C-terminal" evidence="6">
    <location>
        <begin position="375"/>
        <end position="481"/>
    </location>
</feature>
<feature type="non-terminal residue" evidence="7">
    <location>
        <position position="1"/>
    </location>
</feature>
<comment type="similarity">
    <text evidence="1">Belongs to the TRAFAC class translation factor GTPase superfamily. Classic translation factor GTPase family. LepA subfamily.</text>
</comment>
<dbReference type="Gene3D" id="3.30.70.240">
    <property type="match status" value="1"/>
</dbReference>
<dbReference type="GO" id="GO:0005739">
    <property type="term" value="C:mitochondrion"/>
    <property type="evidence" value="ECO:0007669"/>
    <property type="project" value="TreeGrafter"/>
</dbReference>
<keyword evidence="8" id="KW-1185">Reference proteome</keyword>
<reference evidence="7 8" key="1">
    <citation type="submission" date="2017-03" db="EMBL/GenBank/DDBJ databases">
        <title>Genome Survey of Euroglyphus maynei.</title>
        <authorList>
            <person name="Arlian L.G."/>
            <person name="Morgan M.S."/>
            <person name="Rider S.D."/>
        </authorList>
    </citation>
    <scope>NUCLEOTIDE SEQUENCE [LARGE SCALE GENOMIC DNA]</scope>
    <source>
        <strain evidence="7">Arlian Lab</strain>
        <tissue evidence="7">Whole body</tissue>
    </source>
</reference>
<evidence type="ECO:0000256" key="3">
    <source>
        <dbReference type="ARBA" id="ARBA00022801"/>
    </source>
</evidence>
<dbReference type="InterPro" id="IPR035647">
    <property type="entry name" value="EFG_III/V"/>
</dbReference>
<dbReference type="AlphaFoldDB" id="A0A1Y3AZG4"/>
<dbReference type="SUPFAM" id="SSF54980">
    <property type="entry name" value="EF-G C-terminal domain-like"/>
    <property type="match status" value="2"/>
</dbReference>
<dbReference type="CDD" id="cd03709">
    <property type="entry name" value="lepA_C"/>
    <property type="match status" value="1"/>
</dbReference>
<dbReference type="InterPro" id="IPR038363">
    <property type="entry name" value="LepA_C_sf"/>
</dbReference>
<dbReference type="Pfam" id="PF06421">
    <property type="entry name" value="LepA_C"/>
    <property type="match status" value="1"/>
</dbReference>
<dbReference type="Gene3D" id="3.30.70.2570">
    <property type="entry name" value="Elongation factor 4, C-terminal domain"/>
    <property type="match status" value="1"/>
</dbReference>
<gene>
    <name evidence="7" type="ORF">BLA29_004890</name>
</gene>
<evidence type="ECO:0000313" key="8">
    <source>
        <dbReference type="Proteomes" id="UP000194236"/>
    </source>
</evidence>
<dbReference type="InterPro" id="IPR000640">
    <property type="entry name" value="EFG_V-like"/>
</dbReference>
<dbReference type="OrthoDB" id="1074at2759"/>
<organism evidence="7 8">
    <name type="scientific">Euroglyphus maynei</name>
    <name type="common">Mayne's house dust mite</name>
    <dbReference type="NCBI Taxonomy" id="6958"/>
    <lineage>
        <taxon>Eukaryota</taxon>
        <taxon>Metazoa</taxon>
        <taxon>Ecdysozoa</taxon>
        <taxon>Arthropoda</taxon>
        <taxon>Chelicerata</taxon>
        <taxon>Arachnida</taxon>
        <taxon>Acari</taxon>
        <taxon>Acariformes</taxon>
        <taxon>Sarcoptiformes</taxon>
        <taxon>Astigmata</taxon>
        <taxon>Psoroptidia</taxon>
        <taxon>Analgoidea</taxon>
        <taxon>Pyroglyphidae</taxon>
        <taxon>Pyroglyphinae</taxon>
        <taxon>Euroglyphus</taxon>
    </lineage>
</organism>